<evidence type="ECO:0000313" key="1">
    <source>
        <dbReference type="EMBL" id="KAH7961231.1"/>
    </source>
</evidence>
<proteinExistence type="predicted"/>
<keyword evidence="2" id="KW-1185">Reference proteome</keyword>
<accession>A0A9D4SZN0</accession>
<reference evidence="1" key="1">
    <citation type="journal article" date="2020" name="Cell">
        <title>Large-Scale Comparative Analyses of Tick Genomes Elucidate Their Genetic Diversity and Vector Capacities.</title>
        <authorList>
            <consortium name="Tick Genome and Microbiome Consortium (TIGMIC)"/>
            <person name="Jia N."/>
            <person name="Wang J."/>
            <person name="Shi W."/>
            <person name="Du L."/>
            <person name="Sun Y."/>
            <person name="Zhan W."/>
            <person name="Jiang J.F."/>
            <person name="Wang Q."/>
            <person name="Zhang B."/>
            <person name="Ji P."/>
            <person name="Bell-Sakyi L."/>
            <person name="Cui X.M."/>
            <person name="Yuan T.T."/>
            <person name="Jiang B.G."/>
            <person name="Yang W.F."/>
            <person name="Lam T.T."/>
            <person name="Chang Q.C."/>
            <person name="Ding S.J."/>
            <person name="Wang X.J."/>
            <person name="Zhu J.G."/>
            <person name="Ruan X.D."/>
            <person name="Zhao L."/>
            <person name="Wei J.T."/>
            <person name="Ye R.Z."/>
            <person name="Que T.C."/>
            <person name="Du C.H."/>
            <person name="Zhou Y.H."/>
            <person name="Cheng J.X."/>
            <person name="Dai P.F."/>
            <person name="Guo W.B."/>
            <person name="Han X.H."/>
            <person name="Huang E.J."/>
            <person name="Li L.F."/>
            <person name="Wei W."/>
            <person name="Gao Y.C."/>
            <person name="Liu J.Z."/>
            <person name="Shao H.Z."/>
            <person name="Wang X."/>
            <person name="Wang C.C."/>
            <person name="Yang T.C."/>
            <person name="Huo Q.B."/>
            <person name="Li W."/>
            <person name="Chen H.Y."/>
            <person name="Chen S.E."/>
            <person name="Zhou L.G."/>
            <person name="Ni X.B."/>
            <person name="Tian J.H."/>
            <person name="Sheng Y."/>
            <person name="Liu T."/>
            <person name="Pan Y.S."/>
            <person name="Xia L.Y."/>
            <person name="Li J."/>
            <person name="Zhao F."/>
            <person name="Cao W.C."/>
        </authorList>
    </citation>
    <scope>NUCLEOTIDE SEQUENCE</scope>
    <source>
        <strain evidence="1">Rsan-2018</strain>
    </source>
</reference>
<reference evidence="1" key="2">
    <citation type="submission" date="2021-09" db="EMBL/GenBank/DDBJ databases">
        <authorList>
            <person name="Jia N."/>
            <person name="Wang J."/>
            <person name="Shi W."/>
            <person name="Du L."/>
            <person name="Sun Y."/>
            <person name="Zhan W."/>
            <person name="Jiang J."/>
            <person name="Wang Q."/>
            <person name="Zhang B."/>
            <person name="Ji P."/>
            <person name="Sakyi L.B."/>
            <person name="Cui X."/>
            <person name="Yuan T."/>
            <person name="Jiang B."/>
            <person name="Yang W."/>
            <person name="Lam T.T.-Y."/>
            <person name="Chang Q."/>
            <person name="Ding S."/>
            <person name="Wang X."/>
            <person name="Zhu J."/>
            <person name="Ruan X."/>
            <person name="Zhao L."/>
            <person name="Wei J."/>
            <person name="Que T."/>
            <person name="Du C."/>
            <person name="Cheng J."/>
            <person name="Dai P."/>
            <person name="Han X."/>
            <person name="Huang E."/>
            <person name="Gao Y."/>
            <person name="Liu J."/>
            <person name="Shao H."/>
            <person name="Ye R."/>
            <person name="Li L."/>
            <person name="Wei W."/>
            <person name="Wang X."/>
            <person name="Wang C."/>
            <person name="Huo Q."/>
            <person name="Li W."/>
            <person name="Guo W."/>
            <person name="Chen H."/>
            <person name="Chen S."/>
            <person name="Zhou L."/>
            <person name="Zhou L."/>
            <person name="Ni X."/>
            <person name="Tian J."/>
            <person name="Zhou Y."/>
            <person name="Sheng Y."/>
            <person name="Liu T."/>
            <person name="Pan Y."/>
            <person name="Xia L."/>
            <person name="Li J."/>
            <person name="Zhao F."/>
            <person name="Cao W."/>
        </authorList>
    </citation>
    <scope>NUCLEOTIDE SEQUENCE</scope>
    <source>
        <strain evidence="1">Rsan-2018</strain>
        <tissue evidence="1">Larvae</tissue>
    </source>
</reference>
<gene>
    <name evidence="1" type="ORF">HPB52_006028</name>
</gene>
<dbReference type="EMBL" id="JABSTV010001249">
    <property type="protein sequence ID" value="KAH7961231.1"/>
    <property type="molecule type" value="Genomic_DNA"/>
</dbReference>
<comment type="caution">
    <text evidence="1">The sequence shown here is derived from an EMBL/GenBank/DDBJ whole genome shotgun (WGS) entry which is preliminary data.</text>
</comment>
<name>A0A9D4SZN0_RHISA</name>
<evidence type="ECO:0000313" key="2">
    <source>
        <dbReference type="Proteomes" id="UP000821837"/>
    </source>
</evidence>
<organism evidence="1 2">
    <name type="scientific">Rhipicephalus sanguineus</name>
    <name type="common">Brown dog tick</name>
    <name type="synonym">Ixodes sanguineus</name>
    <dbReference type="NCBI Taxonomy" id="34632"/>
    <lineage>
        <taxon>Eukaryota</taxon>
        <taxon>Metazoa</taxon>
        <taxon>Ecdysozoa</taxon>
        <taxon>Arthropoda</taxon>
        <taxon>Chelicerata</taxon>
        <taxon>Arachnida</taxon>
        <taxon>Acari</taxon>
        <taxon>Parasitiformes</taxon>
        <taxon>Ixodida</taxon>
        <taxon>Ixodoidea</taxon>
        <taxon>Ixodidae</taxon>
        <taxon>Rhipicephalinae</taxon>
        <taxon>Rhipicephalus</taxon>
        <taxon>Rhipicephalus</taxon>
    </lineage>
</organism>
<dbReference type="AlphaFoldDB" id="A0A9D4SZN0"/>
<dbReference type="Proteomes" id="UP000821837">
    <property type="component" value="Chromosome 3"/>
</dbReference>
<protein>
    <submittedName>
        <fullName evidence="1">Uncharacterized protein</fullName>
    </submittedName>
</protein>
<sequence>MQVAEGLIKVRRKENVVEGHLQMQVILPLTIIELPCKSPALTSVSTRKVIGQIRK</sequence>